<dbReference type="Proteomes" id="UP001442494">
    <property type="component" value="Unassembled WGS sequence"/>
</dbReference>
<proteinExistence type="predicted"/>
<organism evidence="1 2">
    <name type="scientific">Funiculus sociatus GB2-A5</name>
    <dbReference type="NCBI Taxonomy" id="2933946"/>
    <lineage>
        <taxon>Bacteria</taxon>
        <taxon>Bacillati</taxon>
        <taxon>Cyanobacteriota</taxon>
        <taxon>Cyanophyceae</taxon>
        <taxon>Coleofasciculales</taxon>
        <taxon>Coleofasciculaceae</taxon>
        <taxon>Funiculus</taxon>
    </lineage>
</organism>
<sequence length="46" mass="4970">MERVRAIATSLLRSLGLCDIMRSRVPLSADAALNKLKESSVQPNSA</sequence>
<name>A0ABV0JN02_9CYAN</name>
<evidence type="ECO:0000313" key="2">
    <source>
        <dbReference type="Proteomes" id="UP001442494"/>
    </source>
</evidence>
<protein>
    <submittedName>
        <fullName evidence="1">Uncharacterized protein</fullName>
    </submittedName>
</protein>
<dbReference type="EMBL" id="JAMPKK010000017">
    <property type="protein sequence ID" value="MEP0864811.1"/>
    <property type="molecule type" value="Genomic_DNA"/>
</dbReference>
<gene>
    <name evidence="1" type="ORF">NDI37_10055</name>
</gene>
<accession>A0ABV0JN02</accession>
<dbReference type="RefSeq" id="WP_242019262.1">
    <property type="nucleotide sequence ID" value="NZ_JAMPKK010000017.1"/>
</dbReference>
<keyword evidence="2" id="KW-1185">Reference proteome</keyword>
<comment type="caution">
    <text evidence="1">The sequence shown here is derived from an EMBL/GenBank/DDBJ whole genome shotgun (WGS) entry which is preliminary data.</text>
</comment>
<evidence type="ECO:0000313" key="1">
    <source>
        <dbReference type="EMBL" id="MEP0864811.1"/>
    </source>
</evidence>
<reference evidence="1 2" key="1">
    <citation type="submission" date="2022-04" db="EMBL/GenBank/DDBJ databases">
        <title>Positive selection, recombination, and allopatry shape intraspecific diversity of widespread and dominant cyanobacteria.</title>
        <authorList>
            <person name="Wei J."/>
            <person name="Shu W."/>
            <person name="Hu C."/>
        </authorList>
    </citation>
    <scope>NUCLEOTIDE SEQUENCE [LARGE SCALE GENOMIC DNA]</scope>
    <source>
        <strain evidence="1 2">GB2-A5</strain>
    </source>
</reference>